<reference evidence="6" key="1">
    <citation type="journal article" date="2014" name="Genome Biol. Evol.">
        <title>Pangenome evidence for extensive interdomain horizontal transfer affecting lineage core and shell genes in uncultured planktonic thaumarchaeota and euryarchaeota.</title>
        <authorList>
            <person name="Deschamps P."/>
            <person name="Zivanovic Y."/>
            <person name="Moreira D."/>
            <person name="Rodriguez-Valera F."/>
            <person name="Lopez-Garcia P."/>
        </authorList>
    </citation>
    <scope>NUCLEOTIDE SEQUENCE</scope>
</reference>
<organism evidence="6">
    <name type="scientific">uncultured marine thaumarchaeote KM3_17_C07</name>
    <dbReference type="NCBI Taxonomy" id="1456062"/>
    <lineage>
        <taxon>Archaea</taxon>
        <taxon>Nitrososphaerota</taxon>
        <taxon>environmental samples</taxon>
    </lineage>
</organism>
<dbReference type="SUPFAM" id="SSF102114">
    <property type="entry name" value="Radical SAM enzymes"/>
    <property type="match status" value="1"/>
</dbReference>
<evidence type="ECO:0000313" key="6">
    <source>
        <dbReference type="EMBL" id="AIF05092.1"/>
    </source>
</evidence>
<dbReference type="InterPro" id="IPR058240">
    <property type="entry name" value="rSAM_sf"/>
</dbReference>
<evidence type="ECO:0000256" key="1">
    <source>
        <dbReference type="ARBA" id="ARBA00022691"/>
    </source>
</evidence>
<keyword evidence="4" id="KW-0411">Iron-sulfur</keyword>
<evidence type="ECO:0000259" key="5">
    <source>
        <dbReference type="PROSITE" id="PS51918"/>
    </source>
</evidence>
<dbReference type="CDD" id="cd01335">
    <property type="entry name" value="Radical_SAM"/>
    <property type="match status" value="1"/>
</dbReference>
<dbReference type="InterPro" id="IPR050377">
    <property type="entry name" value="Radical_SAM_PqqE_MftC-like"/>
</dbReference>
<dbReference type="PROSITE" id="PS51918">
    <property type="entry name" value="RADICAL_SAM"/>
    <property type="match status" value="1"/>
</dbReference>
<proteinExistence type="predicted"/>
<keyword evidence="1" id="KW-0949">S-adenosyl-L-methionine</keyword>
<keyword evidence="2" id="KW-0479">Metal-binding</keyword>
<dbReference type="Gene3D" id="3.20.20.70">
    <property type="entry name" value="Aldolase class I"/>
    <property type="match status" value="1"/>
</dbReference>
<evidence type="ECO:0000256" key="4">
    <source>
        <dbReference type="ARBA" id="ARBA00023014"/>
    </source>
</evidence>
<dbReference type="SFLD" id="SFLDG01067">
    <property type="entry name" value="SPASM/twitch_domain_containing"/>
    <property type="match status" value="1"/>
</dbReference>
<evidence type="ECO:0000256" key="2">
    <source>
        <dbReference type="ARBA" id="ARBA00022723"/>
    </source>
</evidence>
<protein>
    <submittedName>
        <fullName evidence="6">Radical SAM domain-containing protein</fullName>
    </submittedName>
</protein>
<name>A0A075GS88_9ARCH</name>
<dbReference type="GO" id="GO:0046872">
    <property type="term" value="F:metal ion binding"/>
    <property type="evidence" value="ECO:0007669"/>
    <property type="project" value="UniProtKB-KW"/>
</dbReference>
<dbReference type="EMBL" id="KF900728">
    <property type="protein sequence ID" value="AIF05092.1"/>
    <property type="molecule type" value="Genomic_DNA"/>
</dbReference>
<feature type="domain" description="Radical SAM core" evidence="5">
    <location>
        <begin position="12"/>
        <end position="242"/>
    </location>
</feature>
<keyword evidence="3" id="KW-0408">Iron</keyword>
<evidence type="ECO:0000256" key="3">
    <source>
        <dbReference type="ARBA" id="ARBA00023004"/>
    </source>
</evidence>
<dbReference type="InterPro" id="IPR007197">
    <property type="entry name" value="rSAM"/>
</dbReference>
<accession>A0A075GS88</accession>
<dbReference type="SFLD" id="SFLDS00029">
    <property type="entry name" value="Radical_SAM"/>
    <property type="match status" value="1"/>
</dbReference>
<dbReference type="InterPro" id="IPR013785">
    <property type="entry name" value="Aldolase_TIM"/>
</dbReference>
<dbReference type="Pfam" id="PF04055">
    <property type="entry name" value="Radical_SAM"/>
    <property type="match status" value="1"/>
</dbReference>
<sequence length="365" mass="41731">MSVKHLDNMQKILGNDIAYLIFHTTGRCNAFCNHCFVWENVEAAGKFSAPDKPSLRDELSLDEINKISQGFPYLLLVNLAGGEPFLRKDIVEIAKIFYKNNKVNFITIPTNGFLPEVIVPQVEKLCQELPDVFFRLSISIDDIGIEHNKIRSFKDGYETLLKTARDLQFLKEKCNNFDLRAVSVFTQKNQDHFEELLDELENLEIFDAITVMLIRGNPKDPELKKIDIQKFTKIQKRLNNGLARSWRHPGSKILSQILAKTSEGVIDSFLNPGVRKFKCYQGQKSLVLNDIGNVFACEILEDKPLGNIRDFNYKIQDLLKHQKSQEIINFIKAKKCACTWECAINTSQIFNASAWPALGMRSLVN</sequence>
<dbReference type="GO" id="GO:0003824">
    <property type="term" value="F:catalytic activity"/>
    <property type="evidence" value="ECO:0007669"/>
    <property type="project" value="InterPro"/>
</dbReference>
<dbReference type="AlphaFoldDB" id="A0A075GS88"/>
<dbReference type="GO" id="GO:0051536">
    <property type="term" value="F:iron-sulfur cluster binding"/>
    <property type="evidence" value="ECO:0007669"/>
    <property type="project" value="UniProtKB-KW"/>
</dbReference>
<dbReference type="PANTHER" id="PTHR11228">
    <property type="entry name" value="RADICAL SAM DOMAIN PROTEIN"/>
    <property type="match status" value="1"/>
</dbReference>
<dbReference type="PANTHER" id="PTHR11228:SF7">
    <property type="entry name" value="PQQA PEPTIDE CYCLASE"/>
    <property type="match status" value="1"/>
</dbReference>